<keyword evidence="2" id="KW-1133">Transmembrane helix</keyword>
<evidence type="ECO:0000313" key="4">
    <source>
        <dbReference type="EMBL" id="CAL6001187.1"/>
    </source>
</evidence>
<keyword evidence="2" id="KW-0472">Membrane</keyword>
<name>A0AA86RQS7_9EUKA</name>
<keyword evidence="2" id="KW-0812">Transmembrane</keyword>
<reference evidence="3" key="1">
    <citation type="submission" date="2023-06" db="EMBL/GenBank/DDBJ databases">
        <authorList>
            <person name="Kurt Z."/>
        </authorList>
    </citation>
    <scope>NUCLEOTIDE SEQUENCE</scope>
</reference>
<evidence type="ECO:0000256" key="1">
    <source>
        <dbReference type="SAM" id="MobiDB-lite"/>
    </source>
</evidence>
<protein>
    <submittedName>
        <fullName evidence="4">Hypothetical_protein</fullName>
    </submittedName>
</protein>
<dbReference type="Proteomes" id="UP001642409">
    <property type="component" value="Unassembled WGS sequence"/>
</dbReference>
<feature type="compositionally biased region" description="Acidic residues" evidence="1">
    <location>
        <begin position="49"/>
        <end position="61"/>
    </location>
</feature>
<gene>
    <name evidence="4" type="ORF">HINF_LOCUS17305</name>
    <name evidence="3" type="ORF">HINF_LOCUS63969</name>
</gene>
<sequence length="105" mass="11884">MIVQLIKILSFVQSGQLYAQYSGLYLIFSALICCVVLFFLLFSPSDDAEQHDEQTEQEPEPNNDSGHRQQAVCSTVSRPFCPICTSVSRMQLRIALSRSFFSSLR</sequence>
<feature type="region of interest" description="Disordered" evidence="1">
    <location>
        <begin position="49"/>
        <end position="71"/>
    </location>
</feature>
<dbReference type="EMBL" id="CATOUU010001173">
    <property type="protein sequence ID" value="CAI9976324.1"/>
    <property type="molecule type" value="Genomic_DNA"/>
</dbReference>
<evidence type="ECO:0000256" key="2">
    <source>
        <dbReference type="SAM" id="Phobius"/>
    </source>
</evidence>
<feature type="transmembrane region" description="Helical" evidence="2">
    <location>
        <begin position="21"/>
        <end position="42"/>
    </location>
</feature>
<dbReference type="AlphaFoldDB" id="A0AA86RQS7"/>
<reference evidence="4 5" key="2">
    <citation type="submission" date="2024-07" db="EMBL/GenBank/DDBJ databases">
        <authorList>
            <person name="Akdeniz Z."/>
        </authorList>
    </citation>
    <scope>NUCLEOTIDE SEQUENCE [LARGE SCALE GENOMIC DNA]</scope>
</reference>
<dbReference type="EMBL" id="CAXDID020000043">
    <property type="protein sequence ID" value="CAL6001187.1"/>
    <property type="molecule type" value="Genomic_DNA"/>
</dbReference>
<evidence type="ECO:0000313" key="5">
    <source>
        <dbReference type="Proteomes" id="UP001642409"/>
    </source>
</evidence>
<proteinExistence type="predicted"/>
<organism evidence="3">
    <name type="scientific">Hexamita inflata</name>
    <dbReference type="NCBI Taxonomy" id="28002"/>
    <lineage>
        <taxon>Eukaryota</taxon>
        <taxon>Metamonada</taxon>
        <taxon>Diplomonadida</taxon>
        <taxon>Hexamitidae</taxon>
        <taxon>Hexamitinae</taxon>
        <taxon>Hexamita</taxon>
    </lineage>
</organism>
<keyword evidence="5" id="KW-1185">Reference proteome</keyword>
<comment type="caution">
    <text evidence="3">The sequence shown here is derived from an EMBL/GenBank/DDBJ whole genome shotgun (WGS) entry which is preliminary data.</text>
</comment>
<evidence type="ECO:0000313" key="3">
    <source>
        <dbReference type="EMBL" id="CAI9976324.1"/>
    </source>
</evidence>
<accession>A0AA86RQS7</accession>